<dbReference type="Proteomes" id="UP000094622">
    <property type="component" value="Unassembled WGS sequence"/>
</dbReference>
<keyword evidence="2" id="KW-0812">Transmembrane</keyword>
<dbReference type="EMBL" id="MCRJ01000001">
    <property type="protein sequence ID" value="ODN72535.1"/>
    <property type="molecule type" value="Genomic_DNA"/>
</dbReference>
<dbReference type="SUPFAM" id="SSF88713">
    <property type="entry name" value="Glycoside hydrolase/deacetylase"/>
    <property type="match status" value="1"/>
</dbReference>
<protein>
    <submittedName>
        <fullName evidence="3">Divergent polysaccharide deacetylase</fullName>
    </submittedName>
</protein>
<dbReference type="PANTHER" id="PTHR30105">
    <property type="entry name" value="UNCHARACTERIZED YIBQ-RELATED"/>
    <property type="match status" value="1"/>
</dbReference>
<proteinExistence type="predicted"/>
<dbReference type="PATRIC" id="fig|1439726.3.peg.27"/>
<name>A0A1E3H8R9_9HYPH</name>
<dbReference type="PANTHER" id="PTHR30105:SF2">
    <property type="entry name" value="DIVERGENT POLYSACCHARIDE DEACETYLASE SUPERFAMILY"/>
    <property type="match status" value="1"/>
</dbReference>
<sequence length="387" mass="40848">MNDLSSPLGLQLPRKSRRHVPVVMAVVAALALLVTAALIWVIVVEDPLGGEPVAVASIDYGQTDASSERVAVVGVKSGAGELLAPVGPAADPADEVGIDSVGRPGEGPAEDTAAPAGPETAVAMPVQALAELTEEGPFGPLPKIAADGLRPMEAYARPVPSIIGASPKIALVIGGLGLSQTGTQEALRLLPPEVTLAFAPYGNSLDLWQRRARQDGHELLLQLPLEPFDFPDNDPGPHTLLTSNTPEKNIERLEWLLARLSTYVGVMNYMGARFTSDTAAFEPMLAELSRRGLMYFDDASSSRSKSGAIGKRRSVPVTQADLIVDTTPDEGSIDARLVQLEQIARTRGIAVGYASALPVTVNRVVDWARGLEDRGITLVPVSASLQR</sequence>
<dbReference type="AlphaFoldDB" id="A0A1E3H8R9"/>
<feature type="region of interest" description="Disordered" evidence="1">
    <location>
        <begin position="97"/>
        <end position="118"/>
    </location>
</feature>
<dbReference type="RefSeq" id="WP_069305334.1">
    <property type="nucleotide sequence ID" value="NZ_MCRJ01000001.1"/>
</dbReference>
<dbReference type="Gene3D" id="3.20.20.370">
    <property type="entry name" value="Glycoside hydrolase/deacetylase"/>
    <property type="match status" value="1"/>
</dbReference>
<dbReference type="GO" id="GO:0005975">
    <property type="term" value="P:carbohydrate metabolic process"/>
    <property type="evidence" value="ECO:0007669"/>
    <property type="project" value="InterPro"/>
</dbReference>
<evidence type="ECO:0000313" key="4">
    <source>
        <dbReference type="Proteomes" id="UP000094622"/>
    </source>
</evidence>
<organism evidence="3 4">
    <name type="scientific">Methylobrevis pamukkalensis</name>
    <dbReference type="NCBI Taxonomy" id="1439726"/>
    <lineage>
        <taxon>Bacteria</taxon>
        <taxon>Pseudomonadati</taxon>
        <taxon>Pseudomonadota</taxon>
        <taxon>Alphaproteobacteria</taxon>
        <taxon>Hyphomicrobiales</taxon>
        <taxon>Pleomorphomonadaceae</taxon>
        <taxon>Methylobrevis</taxon>
    </lineage>
</organism>
<accession>A0A1E3H8R9</accession>
<dbReference type="Pfam" id="PF04748">
    <property type="entry name" value="Polysacc_deac_2"/>
    <property type="match status" value="1"/>
</dbReference>
<gene>
    <name evidence="3" type="ORF">A6302_00026</name>
</gene>
<feature type="transmembrane region" description="Helical" evidence="2">
    <location>
        <begin position="20"/>
        <end position="43"/>
    </location>
</feature>
<dbReference type="InterPro" id="IPR011330">
    <property type="entry name" value="Glyco_hydro/deAcase_b/a-brl"/>
</dbReference>
<reference evidence="3 4" key="1">
    <citation type="submission" date="2016-07" db="EMBL/GenBank/DDBJ databases">
        <title>Draft Genome Sequence of Methylobrevis pamukkalensis PK2.</title>
        <authorList>
            <person name="Vasilenko O.V."/>
            <person name="Doronina N.V."/>
            <person name="Shmareva M.N."/>
            <person name="Tarlachkov S.V."/>
            <person name="Mustakhimov I."/>
            <person name="Trotsenko Y.A."/>
        </authorList>
    </citation>
    <scope>NUCLEOTIDE SEQUENCE [LARGE SCALE GENOMIC DNA]</scope>
    <source>
        <strain evidence="3 4">PK2</strain>
    </source>
</reference>
<dbReference type="InterPro" id="IPR006837">
    <property type="entry name" value="Divergent_DAC"/>
</dbReference>
<dbReference type="OrthoDB" id="9784811at2"/>
<dbReference type="CDD" id="cd10936">
    <property type="entry name" value="CE4_DAC2"/>
    <property type="match status" value="1"/>
</dbReference>
<evidence type="ECO:0000313" key="3">
    <source>
        <dbReference type="EMBL" id="ODN72535.1"/>
    </source>
</evidence>
<evidence type="ECO:0000256" key="1">
    <source>
        <dbReference type="SAM" id="MobiDB-lite"/>
    </source>
</evidence>
<keyword evidence="4" id="KW-1185">Reference proteome</keyword>
<keyword evidence="2" id="KW-1133">Transmembrane helix</keyword>
<comment type="caution">
    <text evidence="3">The sequence shown here is derived from an EMBL/GenBank/DDBJ whole genome shotgun (WGS) entry which is preliminary data.</text>
</comment>
<keyword evidence="2" id="KW-0472">Membrane</keyword>
<evidence type="ECO:0000256" key="2">
    <source>
        <dbReference type="SAM" id="Phobius"/>
    </source>
</evidence>